<sequence length="52" mass="5868">MPEVDSSLLFSEQQAISKFCMLDHQTNQIGLIKGHKVGWCIFPSPELVNRPP</sequence>
<organism evidence="1 2">
    <name type="scientific">Hymenolepis diminuta</name>
    <name type="common">Rat tapeworm</name>
    <dbReference type="NCBI Taxonomy" id="6216"/>
    <lineage>
        <taxon>Eukaryota</taxon>
        <taxon>Metazoa</taxon>
        <taxon>Spiralia</taxon>
        <taxon>Lophotrochozoa</taxon>
        <taxon>Platyhelminthes</taxon>
        <taxon>Cestoda</taxon>
        <taxon>Eucestoda</taxon>
        <taxon>Cyclophyllidea</taxon>
        <taxon>Hymenolepididae</taxon>
        <taxon>Hymenolepis</taxon>
    </lineage>
</organism>
<dbReference type="EMBL" id="CABIJS010000321">
    <property type="protein sequence ID" value="VUZ48930.1"/>
    <property type="molecule type" value="Genomic_DNA"/>
</dbReference>
<evidence type="ECO:0000313" key="1">
    <source>
        <dbReference type="EMBL" id="VUZ48930.1"/>
    </source>
</evidence>
<name>A0A564YP31_HYMDI</name>
<evidence type="ECO:0000313" key="2">
    <source>
        <dbReference type="Proteomes" id="UP000321570"/>
    </source>
</evidence>
<reference evidence="1 2" key="1">
    <citation type="submission" date="2019-07" db="EMBL/GenBank/DDBJ databases">
        <authorList>
            <person name="Jastrzebski P J."/>
            <person name="Paukszto L."/>
            <person name="Jastrzebski P J."/>
        </authorList>
    </citation>
    <scope>NUCLEOTIDE SEQUENCE [LARGE SCALE GENOMIC DNA]</scope>
    <source>
        <strain evidence="1 2">WMS-il1</strain>
    </source>
</reference>
<gene>
    <name evidence="1" type="ORF">WMSIL1_LOCUS8169</name>
</gene>
<proteinExistence type="predicted"/>
<protein>
    <submittedName>
        <fullName evidence="1">Uncharacterized protein</fullName>
    </submittedName>
</protein>
<dbReference type="Proteomes" id="UP000321570">
    <property type="component" value="Unassembled WGS sequence"/>
</dbReference>
<dbReference type="AlphaFoldDB" id="A0A564YP31"/>
<accession>A0A564YP31</accession>
<keyword evidence="2" id="KW-1185">Reference proteome</keyword>